<evidence type="ECO:0000313" key="13">
    <source>
        <dbReference type="Proteomes" id="UP001604335"/>
    </source>
</evidence>
<sequence length="408" mass="43591">MVTGAETETGAVVWGAIALGLLLVQLPAVAILLARLMQGPNRQRPLQPRDTTHDQLGSVSILVPTLNEAARLGPCLTGLGLQGYEVREILVIDSDSTDGTPELVKAAGRQDPRLRLLPDDPLPGDWVGRPWALHTGFRHSSEQSRWILGIDADTRPKAGLVSAAIAAAEAGGYDLVSFSPRFLLQTPGELILQPALLMTLVYRFGPAGSSIGGPTRTMANGQCFLVRRDRLVDLGGYSSARGSFCDDVTLARAAAAQGMKVGFLDGGKLIEVRMYEGAAETWKEWGRSLDLKDASPRAQTLGDCLFLLAVQGLPLPLVLLLFEPACASASWLVTAAWGLNLALLLIRFALNWAIAPSYNLSGAKLPWLFFLSPLADPLAALRIGLSSVQTPTQWRGRSYSPAVPTNAG</sequence>
<comment type="caution">
    <text evidence="12">The sequence shown here is derived from an EMBL/GenBank/DDBJ whole genome shotgun (WGS) entry which is preliminary data.</text>
</comment>
<evidence type="ECO:0000256" key="9">
    <source>
        <dbReference type="ARBA" id="ARBA00040345"/>
    </source>
</evidence>
<dbReference type="Proteomes" id="UP001604335">
    <property type="component" value="Unassembled WGS sequence"/>
</dbReference>
<feature type="transmembrane region" description="Helical" evidence="10">
    <location>
        <begin position="12"/>
        <end position="34"/>
    </location>
</feature>
<name>A0ABW7CFB0_9CYAN</name>
<comment type="pathway">
    <text evidence="7">Carotenoid biosynthesis; staphyloxanthin biosynthesis; staphyloxanthin from farnesyl diphosphate: step 4/5.</text>
</comment>
<accession>A0ABW7CFB0</accession>
<dbReference type="SUPFAM" id="SSF53448">
    <property type="entry name" value="Nucleotide-diphospho-sugar transferases"/>
    <property type="match status" value="1"/>
</dbReference>
<dbReference type="RefSeq" id="WP_393014541.1">
    <property type="nucleotide sequence ID" value="NZ_JAZAQF010000086.1"/>
</dbReference>
<dbReference type="Gene3D" id="3.90.550.10">
    <property type="entry name" value="Spore Coat Polysaccharide Biosynthesis Protein SpsA, Chain A"/>
    <property type="match status" value="1"/>
</dbReference>
<keyword evidence="5 10" id="KW-0472">Membrane</keyword>
<reference evidence="13" key="1">
    <citation type="journal article" date="2024" name="Algal Res.">
        <title>Biochemical, toxicological and genomic investigation of a high-biomass producing Limnothrix strain isolated from Italian shallow drinking water reservoir.</title>
        <authorList>
            <person name="Simonazzi M."/>
            <person name="Shishido T.K."/>
            <person name="Delbaje E."/>
            <person name="Wahlsten M."/>
            <person name="Fewer D.P."/>
            <person name="Sivonen K."/>
            <person name="Pezzolesi L."/>
            <person name="Pistocchi R."/>
        </authorList>
    </citation>
    <scope>NUCLEOTIDE SEQUENCE [LARGE SCALE GENOMIC DNA]</scope>
    <source>
        <strain evidence="13">LRLZ20PSL1</strain>
    </source>
</reference>
<dbReference type="NCBIfam" id="NF045692">
    <property type="entry name" value="OglycostaseCruG"/>
    <property type="match status" value="1"/>
</dbReference>
<evidence type="ECO:0000313" key="12">
    <source>
        <dbReference type="EMBL" id="MFG3818919.1"/>
    </source>
</evidence>
<dbReference type="InterPro" id="IPR029044">
    <property type="entry name" value="Nucleotide-diphossugar_trans"/>
</dbReference>
<evidence type="ECO:0000256" key="2">
    <source>
        <dbReference type="ARBA" id="ARBA00022475"/>
    </source>
</evidence>
<dbReference type="PANTHER" id="PTHR43646:SF2">
    <property type="entry name" value="GLYCOSYLTRANSFERASE 2-LIKE DOMAIN-CONTAINING PROTEIN"/>
    <property type="match status" value="1"/>
</dbReference>
<evidence type="ECO:0000256" key="5">
    <source>
        <dbReference type="ARBA" id="ARBA00023136"/>
    </source>
</evidence>
<dbReference type="GO" id="GO:0016757">
    <property type="term" value="F:glycosyltransferase activity"/>
    <property type="evidence" value="ECO:0007669"/>
    <property type="project" value="UniProtKB-KW"/>
</dbReference>
<dbReference type="InterPro" id="IPR001173">
    <property type="entry name" value="Glyco_trans_2-like"/>
</dbReference>
<keyword evidence="4 12" id="KW-0808">Transferase</keyword>
<keyword evidence="3 12" id="KW-0328">Glycosyltransferase</keyword>
<feature type="domain" description="Glycosyltransferase 2-like" evidence="11">
    <location>
        <begin position="60"/>
        <end position="229"/>
    </location>
</feature>
<evidence type="ECO:0000256" key="10">
    <source>
        <dbReference type="SAM" id="Phobius"/>
    </source>
</evidence>
<evidence type="ECO:0000259" key="11">
    <source>
        <dbReference type="Pfam" id="PF00535"/>
    </source>
</evidence>
<dbReference type="Pfam" id="PF00535">
    <property type="entry name" value="Glycos_transf_2"/>
    <property type="match status" value="1"/>
</dbReference>
<dbReference type="EMBL" id="JAZAQF010000086">
    <property type="protein sequence ID" value="MFG3818919.1"/>
    <property type="molecule type" value="Genomic_DNA"/>
</dbReference>
<protein>
    <recommendedName>
        <fullName evidence="9">4,4'-diaponeurosporenoate glycosyltransferase</fullName>
    </recommendedName>
</protein>
<keyword evidence="10" id="KW-1133">Transmembrane helix</keyword>
<keyword evidence="13" id="KW-1185">Reference proteome</keyword>
<evidence type="ECO:0000256" key="7">
    <source>
        <dbReference type="ARBA" id="ARBA00037904"/>
    </source>
</evidence>
<comment type="subcellular location">
    <subcellularLocation>
        <location evidence="1">Cell membrane</location>
    </subcellularLocation>
</comment>
<keyword evidence="2" id="KW-1003">Cell membrane</keyword>
<dbReference type="InterPro" id="IPR054683">
    <property type="entry name" value="CruG-like"/>
</dbReference>
<evidence type="ECO:0000256" key="8">
    <source>
        <dbReference type="ARBA" id="ARBA00038120"/>
    </source>
</evidence>
<comment type="similarity">
    <text evidence="8">Belongs to the glycosyltransferase 2 family. CrtQ subfamily.</text>
</comment>
<evidence type="ECO:0000256" key="4">
    <source>
        <dbReference type="ARBA" id="ARBA00022679"/>
    </source>
</evidence>
<dbReference type="PANTHER" id="PTHR43646">
    <property type="entry name" value="GLYCOSYLTRANSFERASE"/>
    <property type="match status" value="1"/>
</dbReference>
<comment type="function">
    <text evidence="6">Catalyzes the glycosylation of 4,4'-diaponeurosporenoate, i.e. the esterification of glucose at the C1'' position with the carboxyl group of 4,4'-diaponeurosporenic acid, to form glycosyl-4,4'-diaponeurosporenoate. This is a step in the biosynthesis of staphyloxanthin, an orange pigment present in most staphylococci strains.</text>
</comment>
<evidence type="ECO:0000256" key="1">
    <source>
        <dbReference type="ARBA" id="ARBA00004236"/>
    </source>
</evidence>
<evidence type="ECO:0000256" key="6">
    <source>
        <dbReference type="ARBA" id="ARBA00037281"/>
    </source>
</evidence>
<evidence type="ECO:0000256" key="3">
    <source>
        <dbReference type="ARBA" id="ARBA00022676"/>
    </source>
</evidence>
<proteinExistence type="inferred from homology"/>
<organism evidence="12 13">
    <name type="scientific">Limnothrix redekei LRLZ20PSL1</name>
    <dbReference type="NCBI Taxonomy" id="3112953"/>
    <lineage>
        <taxon>Bacteria</taxon>
        <taxon>Bacillati</taxon>
        <taxon>Cyanobacteriota</taxon>
        <taxon>Cyanophyceae</taxon>
        <taxon>Pseudanabaenales</taxon>
        <taxon>Pseudanabaenaceae</taxon>
        <taxon>Limnothrix</taxon>
    </lineage>
</organism>
<gene>
    <name evidence="12" type="ORF">VPK24_14840</name>
</gene>
<keyword evidence="10" id="KW-0812">Transmembrane</keyword>